<dbReference type="SUPFAM" id="SSF48239">
    <property type="entry name" value="Terpenoid cyclases/Protein prenyltransferases"/>
    <property type="match status" value="1"/>
</dbReference>
<dbReference type="Gene3D" id="1.10.600.10">
    <property type="entry name" value="Farnesyl Diphosphate Synthase"/>
    <property type="match status" value="1"/>
</dbReference>
<dbReference type="FunFam" id="1.50.10.130:FF:000001">
    <property type="entry name" value="Isoprene synthase, chloroplastic"/>
    <property type="match status" value="1"/>
</dbReference>
<proteinExistence type="predicted"/>
<sequence length="385" mass="44184">MRVVVGTHVEQHSTLIPFSQIRAKRPAHFIVTKNSPVHCLNDRGAALARLYPVTIRSDVAIQQRRSGNYGPGQWGIDTPHHLLHQTKHDNATAANRTSASYSGYSTRPRIEELKMYVKGLLEMKRVEGNDETKMLELIDALQRLGLGYHFEREIQAALEAIAASSSSRIWAESLHACALRFRLLRQAGIPISPDIFKGFKDDDDGGFKAEIVRDVKGLLELYEASYLAVTGEDIMEEARAFALKHLTEIVNTNKDDANKVDEYSSLVMKQVKHSLELPLRWRMQRAETSWFIQLCQDRQLEPDISPLLELATLDFNFVQRVHQNELEELTRFLLIIFQPIFIIVTTTFLASCLVNQLVTIIRIVKKCTYMIFKQFLAYRIEFFFF</sequence>
<keyword evidence="4" id="KW-0812">Transmembrane</keyword>
<evidence type="ECO:0000313" key="7">
    <source>
        <dbReference type="Proteomes" id="UP001154282"/>
    </source>
</evidence>
<dbReference type="EMBL" id="CAMGYJ010000002">
    <property type="protein sequence ID" value="CAI0385301.1"/>
    <property type="molecule type" value="Genomic_DNA"/>
</dbReference>
<evidence type="ECO:0000256" key="3">
    <source>
        <dbReference type="ARBA" id="ARBA00023239"/>
    </source>
</evidence>
<dbReference type="PANTHER" id="PTHR31225:SF252">
    <property type="entry name" value="TERPENE SYNTHASE 12-RELATED"/>
    <property type="match status" value="1"/>
</dbReference>
<evidence type="ECO:0000256" key="2">
    <source>
        <dbReference type="ARBA" id="ARBA00022842"/>
    </source>
</evidence>
<keyword evidence="4" id="KW-0472">Membrane</keyword>
<dbReference type="Pfam" id="PF01397">
    <property type="entry name" value="Terpene_synth"/>
    <property type="match status" value="1"/>
</dbReference>
<protein>
    <recommendedName>
        <fullName evidence="5">Terpene synthase N-terminal domain-containing protein</fullName>
    </recommendedName>
</protein>
<accession>A0AAV0HJJ7</accession>
<evidence type="ECO:0000259" key="5">
    <source>
        <dbReference type="Pfam" id="PF01397"/>
    </source>
</evidence>
<dbReference type="PANTHER" id="PTHR31225">
    <property type="entry name" value="OS04G0344100 PROTEIN-RELATED"/>
    <property type="match status" value="1"/>
</dbReference>
<feature type="transmembrane region" description="Helical" evidence="4">
    <location>
        <begin position="340"/>
        <end position="364"/>
    </location>
</feature>
<comment type="caution">
    <text evidence="6">The sequence shown here is derived from an EMBL/GenBank/DDBJ whole genome shotgun (WGS) entry which is preliminary data.</text>
</comment>
<dbReference type="InterPro" id="IPR008930">
    <property type="entry name" value="Terpenoid_cyclase/PrenylTrfase"/>
</dbReference>
<keyword evidence="7" id="KW-1185">Reference proteome</keyword>
<name>A0AAV0HJJ7_9ROSI</name>
<evidence type="ECO:0000313" key="6">
    <source>
        <dbReference type="EMBL" id="CAI0385301.1"/>
    </source>
</evidence>
<dbReference type="InterPro" id="IPR036965">
    <property type="entry name" value="Terpene_synth_N_sf"/>
</dbReference>
<keyword evidence="2" id="KW-0460">Magnesium</keyword>
<dbReference type="Proteomes" id="UP001154282">
    <property type="component" value="Unassembled WGS sequence"/>
</dbReference>
<dbReference type="InterPro" id="IPR050148">
    <property type="entry name" value="Terpene_synthase-like"/>
</dbReference>
<dbReference type="GO" id="GO:0010333">
    <property type="term" value="F:terpene synthase activity"/>
    <property type="evidence" value="ECO:0007669"/>
    <property type="project" value="InterPro"/>
</dbReference>
<dbReference type="InterPro" id="IPR008949">
    <property type="entry name" value="Isoprenoid_synthase_dom_sf"/>
</dbReference>
<dbReference type="InterPro" id="IPR001906">
    <property type="entry name" value="Terpene_synth_N"/>
</dbReference>
<feature type="domain" description="Terpene synthase N-terminal" evidence="5">
    <location>
        <begin position="101"/>
        <end position="275"/>
    </location>
</feature>
<keyword evidence="4" id="KW-1133">Transmembrane helix</keyword>
<reference evidence="6" key="1">
    <citation type="submission" date="2022-08" db="EMBL/GenBank/DDBJ databases">
        <authorList>
            <person name="Gutierrez-Valencia J."/>
        </authorList>
    </citation>
    <scope>NUCLEOTIDE SEQUENCE</scope>
</reference>
<dbReference type="Gene3D" id="1.50.10.130">
    <property type="entry name" value="Terpene synthase, N-terminal domain"/>
    <property type="match status" value="1"/>
</dbReference>
<comment type="cofactor">
    <cofactor evidence="1">
        <name>Mg(2+)</name>
        <dbReference type="ChEBI" id="CHEBI:18420"/>
    </cofactor>
</comment>
<evidence type="ECO:0000256" key="1">
    <source>
        <dbReference type="ARBA" id="ARBA00001946"/>
    </source>
</evidence>
<gene>
    <name evidence="6" type="ORF">LITE_LOCUS4748</name>
</gene>
<evidence type="ECO:0000256" key="4">
    <source>
        <dbReference type="SAM" id="Phobius"/>
    </source>
</evidence>
<keyword evidence="3" id="KW-0456">Lyase</keyword>
<dbReference type="AlphaFoldDB" id="A0AAV0HJJ7"/>
<dbReference type="GO" id="GO:0016114">
    <property type="term" value="P:terpenoid biosynthetic process"/>
    <property type="evidence" value="ECO:0007669"/>
    <property type="project" value="InterPro"/>
</dbReference>
<organism evidence="6 7">
    <name type="scientific">Linum tenue</name>
    <dbReference type="NCBI Taxonomy" id="586396"/>
    <lineage>
        <taxon>Eukaryota</taxon>
        <taxon>Viridiplantae</taxon>
        <taxon>Streptophyta</taxon>
        <taxon>Embryophyta</taxon>
        <taxon>Tracheophyta</taxon>
        <taxon>Spermatophyta</taxon>
        <taxon>Magnoliopsida</taxon>
        <taxon>eudicotyledons</taxon>
        <taxon>Gunneridae</taxon>
        <taxon>Pentapetalae</taxon>
        <taxon>rosids</taxon>
        <taxon>fabids</taxon>
        <taxon>Malpighiales</taxon>
        <taxon>Linaceae</taxon>
        <taxon>Linum</taxon>
    </lineage>
</organism>